<accession>A0A3N1MBC2</accession>
<name>A0A3N1MBC2_9PROT</name>
<protein>
    <submittedName>
        <fullName evidence="7">Ca2+-binding RTX toxin-like protein</fullName>
    </submittedName>
</protein>
<sequence>MANMAAGMADAVDPTGNDFLDTLITGYKWSDDHPVTFYFDDGALPEDVWLDAAKDAVRNALSTFEDYVDLQFEEIEGASDANFVLRMNSMEEIGATARFGYPDPDDDQAVGQFPFDWGRWTPWHLEVGGYAYHTLLHELGHGLGLGHPHDSGGLNEQPFPGVEHAGHTGDDGQNNGIYTVMSYLDHSQFWAPVPASSDLGWGYAGTPMALDIAALQQIYGVNTTTAAGNSTYTLPTVNGDGTYWRAIWDTGGTDMIRHAGAGAATIDLRAAPLTGEHAGGYLSRVEGVAGGFTIANGVTIEFAEGGTDNDTITGNDADNEIAGREGWDSISGLGGDDLLDGGAGNDTLNGGSGRDTMIGDTGDDTFLVDSIQDELHEAAGEGVDTVISTVTHSLGANFENLQLAQSKTADIDGYGNALANQIIGNGDANVLEGRGGADFVNAAAGNDSVDGGTGADTLLGAEGNDILDGGADDGVVVVEAAMATASGGARGTLVAPALDRGIGDVLAEQRQAIGSAGTADWLHGGKGQDTLYGRGGDDLLHGDAGNDALAGGNGADWLDGGTGADSMAGEGGHDIYVVDTKADTVIEHADQGIDGVFSAVGYTLGAHVENLALTGGATNHIAGTGNGLANWVVGNDGSNVIDGLGHDDFLVGMGGNDFIDGGTGADMIFGGEGNDILDGGTDNVIQDGPALALPGFGFADSLSGGNGDDILYGRGGNDLLYGDAGQDALYGEAGSDTAMGGEGNDTIEGGAGADSLMGEGGDDQVLGGSGNDLLQGGAGNDVLNGGAGVDEMLGGMGDDIFYVDAAGDSVVEGAGRGTDGVFSTITHTLAANVENLVLLASATPDIDGTGNELANALVGNADANVLSGLAGHDFLAGFAGNDTLIGGTGSDVLAGGAGDDLLTGDDGRDRFDFSGKFGHDVVADFDPGEGDRLAISGYGAALDQFEELKAFVSDNGIDTTIDLSKLGGGSILLAGFTGLQAGDVDLFA</sequence>
<comment type="similarity">
    <text evidence="3">Belongs to the peptidase M10B family.</text>
</comment>
<feature type="domain" description="Peptidase metallopeptidase" evidence="6">
    <location>
        <begin position="25"/>
        <end position="180"/>
    </location>
</feature>
<comment type="subcellular location">
    <subcellularLocation>
        <location evidence="2">Secreted</location>
    </subcellularLocation>
</comment>
<dbReference type="InterPro" id="IPR006026">
    <property type="entry name" value="Peptidase_Metallo"/>
</dbReference>
<evidence type="ECO:0000256" key="2">
    <source>
        <dbReference type="ARBA" id="ARBA00004613"/>
    </source>
</evidence>
<dbReference type="GO" id="GO:0008237">
    <property type="term" value="F:metallopeptidase activity"/>
    <property type="evidence" value="ECO:0007669"/>
    <property type="project" value="InterPro"/>
</dbReference>
<dbReference type="InterPro" id="IPR011049">
    <property type="entry name" value="Serralysin-like_metalloprot_C"/>
</dbReference>
<dbReference type="GO" id="GO:0006508">
    <property type="term" value="P:proteolysis"/>
    <property type="evidence" value="ECO:0007669"/>
    <property type="project" value="InterPro"/>
</dbReference>
<dbReference type="Proteomes" id="UP000278222">
    <property type="component" value="Unassembled WGS sequence"/>
</dbReference>
<keyword evidence="8" id="KW-1185">Reference proteome</keyword>
<dbReference type="PRINTS" id="PR00313">
    <property type="entry name" value="CABNDNGRPT"/>
</dbReference>
<dbReference type="CDD" id="cd04277">
    <property type="entry name" value="ZnMc_serralysin_like"/>
    <property type="match status" value="1"/>
</dbReference>
<organism evidence="7 8">
    <name type="scientific">Stella humosa</name>
    <dbReference type="NCBI Taxonomy" id="94"/>
    <lineage>
        <taxon>Bacteria</taxon>
        <taxon>Pseudomonadati</taxon>
        <taxon>Pseudomonadota</taxon>
        <taxon>Alphaproteobacteria</taxon>
        <taxon>Rhodospirillales</taxon>
        <taxon>Stellaceae</taxon>
        <taxon>Stella</taxon>
    </lineage>
</organism>
<comment type="cofactor">
    <cofactor evidence="1">
        <name>Ca(2+)</name>
        <dbReference type="ChEBI" id="CHEBI:29108"/>
    </cofactor>
</comment>
<evidence type="ECO:0000256" key="5">
    <source>
        <dbReference type="ARBA" id="ARBA00022737"/>
    </source>
</evidence>
<dbReference type="GO" id="GO:0005509">
    <property type="term" value="F:calcium ion binding"/>
    <property type="evidence" value="ECO:0007669"/>
    <property type="project" value="InterPro"/>
</dbReference>
<evidence type="ECO:0000256" key="1">
    <source>
        <dbReference type="ARBA" id="ARBA00001913"/>
    </source>
</evidence>
<dbReference type="InterPro" id="IPR024079">
    <property type="entry name" value="MetalloPept_cat_dom_sf"/>
</dbReference>
<dbReference type="SUPFAM" id="SSF55486">
    <property type="entry name" value="Metalloproteases ('zincins'), catalytic domain"/>
    <property type="match status" value="1"/>
</dbReference>
<dbReference type="GO" id="GO:0005615">
    <property type="term" value="C:extracellular space"/>
    <property type="evidence" value="ECO:0007669"/>
    <property type="project" value="InterPro"/>
</dbReference>
<dbReference type="RefSeq" id="WP_123687837.1">
    <property type="nucleotide sequence ID" value="NZ_AP019700.1"/>
</dbReference>
<dbReference type="OrthoDB" id="115878at2"/>
<evidence type="ECO:0000256" key="4">
    <source>
        <dbReference type="ARBA" id="ARBA00022525"/>
    </source>
</evidence>
<gene>
    <name evidence="7" type="ORF">EDC65_0205</name>
</gene>
<dbReference type="AlphaFoldDB" id="A0A3N1MBC2"/>
<keyword evidence="5" id="KW-0677">Repeat</keyword>
<dbReference type="InterPro" id="IPR018511">
    <property type="entry name" value="Hemolysin-typ_Ca-bd_CS"/>
</dbReference>
<dbReference type="InterPro" id="IPR034033">
    <property type="entry name" value="Serralysin-like"/>
</dbReference>
<dbReference type="Gene3D" id="2.150.10.10">
    <property type="entry name" value="Serralysin-like metalloprotease, C-terminal"/>
    <property type="match status" value="7"/>
</dbReference>
<dbReference type="SMART" id="SM00235">
    <property type="entry name" value="ZnMc"/>
    <property type="match status" value="1"/>
</dbReference>
<dbReference type="InterPro" id="IPR013858">
    <property type="entry name" value="Peptidase_M10B_C"/>
</dbReference>
<dbReference type="SUPFAM" id="SSF51120">
    <property type="entry name" value="beta-Roll"/>
    <property type="match status" value="7"/>
</dbReference>
<reference evidence="7 8" key="1">
    <citation type="submission" date="2018-11" db="EMBL/GenBank/DDBJ databases">
        <title>Genomic Encyclopedia of Type Strains, Phase IV (KMG-IV): sequencing the most valuable type-strain genomes for metagenomic binning, comparative biology and taxonomic classification.</title>
        <authorList>
            <person name="Goeker M."/>
        </authorList>
    </citation>
    <scope>NUCLEOTIDE SEQUENCE [LARGE SCALE GENOMIC DNA]</scope>
    <source>
        <strain evidence="7 8">DSM 5900</strain>
    </source>
</reference>
<keyword evidence="4" id="KW-0964">Secreted</keyword>
<dbReference type="GO" id="GO:0008270">
    <property type="term" value="F:zinc ion binding"/>
    <property type="evidence" value="ECO:0007669"/>
    <property type="project" value="InterPro"/>
</dbReference>
<proteinExistence type="inferred from homology"/>
<dbReference type="PROSITE" id="PS00330">
    <property type="entry name" value="HEMOLYSIN_CALCIUM"/>
    <property type="match status" value="9"/>
</dbReference>
<evidence type="ECO:0000313" key="8">
    <source>
        <dbReference type="Proteomes" id="UP000278222"/>
    </source>
</evidence>
<evidence type="ECO:0000313" key="7">
    <source>
        <dbReference type="EMBL" id="ROQ01033.1"/>
    </source>
</evidence>
<dbReference type="Pfam" id="PF08548">
    <property type="entry name" value="Peptidase_M10_C"/>
    <property type="match status" value="1"/>
</dbReference>
<dbReference type="InterPro" id="IPR050557">
    <property type="entry name" value="RTX_toxin/Mannuronan_C5-epim"/>
</dbReference>
<evidence type="ECO:0000256" key="3">
    <source>
        <dbReference type="ARBA" id="ARBA00009490"/>
    </source>
</evidence>
<dbReference type="Gene3D" id="3.40.390.10">
    <property type="entry name" value="Collagenase (Catalytic Domain)"/>
    <property type="match status" value="1"/>
</dbReference>
<dbReference type="Pfam" id="PF00353">
    <property type="entry name" value="HemolysinCabind"/>
    <property type="match status" value="9"/>
</dbReference>
<dbReference type="PANTHER" id="PTHR38340:SF1">
    <property type="entry name" value="S-LAYER PROTEIN"/>
    <property type="match status" value="1"/>
</dbReference>
<evidence type="ECO:0000259" key="6">
    <source>
        <dbReference type="SMART" id="SM00235"/>
    </source>
</evidence>
<dbReference type="InterPro" id="IPR001343">
    <property type="entry name" value="Hemolysn_Ca-bd"/>
</dbReference>
<dbReference type="EMBL" id="RJKX01000011">
    <property type="protein sequence ID" value="ROQ01033.1"/>
    <property type="molecule type" value="Genomic_DNA"/>
</dbReference>
<dbReference type="PANTHER" id="PTHR38340">
    <property type="entry name" value="S-LAYER PROTEIN"/>
    <property type="match status" value="1"/>
</dbReference>
<comment type="caution">
    <text evidence="7">The sequence shown here is derived from an EMBL/GenBank/DDBJ whole genome shotgun (WGS) entry which is preliminary data.</text>
</comment>